<feature type="domain" description="WH1" evidence="3">
    <location>
        <begin position="16"/>
        <end position="127"/>
    </location>
</feature>
<feature type="compositionally biased region" description="Pro residues" evidence="2">
    <location>
        <begin position="536"/>
        <end position="545"/>
    </location>
</feature>
<dbReference type="EMBL" id="JAGSYN010000117">
    <property type="protein sequence ID" value="KAG7663838.1"/>
    <property type="molecule type" value="Genomic_DNA"/>
</dbReference>
<dbReference type="Pfam" id="PF00568">
    <property type="entry name" value="WH1"/>
    <property type="match status" value="1"/>
</dbReference>
<evidence type="ECO:0000256" key="2">
    <source>
        <dbReference type="SAM" id="MobiDB-lite"/>
    </source>
</evidence>
<feature type="compositionally biased region" description="Polar residues" evidence="2">
    <location>
        <begin position="237"/>
        <end position="248"/>
    </location>
</feature>
<keyword evidence="1" id="KW-0597">Phosphoprotein</keyword>
<feature type="compositionally biased region" description="Pro residues" evidence="2">
    <location>
        <begin position="588"/>
        <end position="600"/>
    </location>
</feature>
<feature type="compositionally biased region" description="Pro residues" evidence="2">
    <location>
        <begin position="397"/>
        <end position="409"/>
    </location>
</feature>
<keyword evidence="6" id="KW-1185">Reference proteome</keyword>
<reference evidence="5 6" key="1">
    <citation type="journal article" date="2021" name="DNA Res.">
        <title>Genome analysis of Candida subhashii reveals its hybrid nature and dual mitochondrial genome conformations.</title>
        <authorList>
            <person name="Mixao V."/>
            <person name="Hegedusova E."/>
            <person name="Saus E."/>
            <person name="Pryszcz L.P."/>
            <person name="Cillingova A."/>
            <person name="Nosek J."/>
            <person name="Gabaldon T."/>
        </authorList>
    </citation>
    <scope>NUCLEOTIDE SEQUENCE [LARGE SCALE GENOMIC DNA]</scope>
    <source>
        <strain evidence="5 6">CBS 10753</strain>
    </source>
</reference>
<evidence type="ECO:0008006" key="7">
    <source>
        <dbReference type="Google" id="ProtNLM"/>
    </source>
</evidence>
<dbReference type="RefSeq" id="XP_049264070.1">
    <property type="nucleotide sequence ID" value="XM_049406477.1"/>
</dbReference>
<gene>
    <name evidence="5" type="ORF">J8A68_002698</name>
</gene>
<comment type="caution">
    <text evidence="5">The sequence shown here is derived from an EMBL/GenBank/DDBJ whole genome shotgun (WGS) entry which is preliminary data.</text>
</comment>
<feature type="compositionally biased region" description="Pro residues" evidence="2">
    <location>
        <begin position="417"/>
        <end position="458"/>
    </location>
</feature>
<name>A0A8J5QKK0_9ASCO</name>
<dbReference type="GeneID" id="73469499"/>
<feature type="compositionally biased region" description="Pro residues" evidence="2">
    <location>
        <begin position="570"/>
        <end position="579"/>
    </location>
</feature>
<feature type="compositionally biased region" description="Low complexity" evidence="2">
    <location>
        <begin position="688"/>
        <end position="700"/>
    </location>
</feature>
<feature type="region of interest" description="Disordered" evidence="2">
    <location>
        <begin position="232"/>
        <end position="718"/>
    </location>
</feature>
<feature type="compositionally biased region" description="Pro residues" evidence="2">
    <location>
        <begin position="256"/>
        <end position="268"/>
    </location>
</feature>
<dbReference type="InterPro" id="IPR003124">
    <property type="entry name" value="WH2_dom"/>
</dbReference>
<dbReference type="GO" id="GO:0071933">
    <property type="term" value="F:Arp2/3 complex binding"/>
    <property type="evidence" value="ECO:0007669"/>
    <property type="project" value="UniProtKB-ARBA"/>
</dbReference>
<dbReference type="GO" id="GO:0003779">
    <property type="term" value="F:actin binding"/>
    <property type="evidence" value="ECO:0007669"/>
    <property type="project" value="InterPro"/>
</dbReference>
<feature type="compositionally biased region" description="Low complexity" evidence="2">
    <location>
        <begin position="522"/>
        <end position="535"/>
    </location>
</feature>
<dbReference type="AlphaFoldDB" id="A0A8J5QKK0"/>
<dbReference type="GO" id="GO:0045010">
    <property type="term" value="P:actin nucleation"/>
    <property type="evidence" value="ECO:0007669"/>
    <property type="project" value="UniProtKB-ARBA"/>
</dbReference>
<feature type="compositionally biased region" description="Pro residues" evidence="2">
    <location>
        <begin position="553"/>
        <end position="563"/>
    </location>
</feature>
<dbReference type="Proteomes" id="UP000694255">
    <property type="component" value="Unassembled WGS sequence"/>
</dbReference>
<dbReference type="PROSITE" id="PS51082">
    <property type="entry name" value="WH2"/>
    <property type="match status" value="1"/>
</dbReference>
<dbReference type="OrthoDB" id="8963340at2759"/>
<accession>A0A8J5QKK0</accession>
<evidence type="ECO:0000313" key="6">
    <source>
        <dbReference type="Proteomes" id="UP000694255"/>
    </source>
</evidence>
<dbReference type="Pfam" id="PF02205">
    <property type="entry name" value="WH2"/>
    <property type="match status" value="1"/>
</dbReference>
<evidence type="ECO:0000313" key="5">
    <source>
        <dbReference type="EMBL" id="KAG7663838.1"/>
    </source>
</evidence>
<evidence type="ECO:0000256" key="1">
    <source>
        <dbReference type="ARBA" id="ARBA00022553"/>
    </source>
</evidence>
<evidence type="ECO:0000259" key="3">
    <source>
        <dbReference type="PROSITE" id="PS50229"/>
    </source>
</evidence>
<sequence>MAILTNQDKEKIKRAIPKANNKIIDATVARLYIAYPDPTKWEYTGLVGAIALVDDLVGHTFFLKLVDIIGSRGVIWDQELYVNFEYNQDRRFFHTFEIEDCLVGLLFEDTNDATHFFKRVTTRQKHGSSATVKNKNAIALKERVGPTGPNAPGPRGEFMDVNTAQRQRRSKGVIYYDGLPPPEWRSLYAELEAAGISEDMIAENREFIKDYIAKQGGPLVGLEPPIPRKFQRKVEQETQPARVSSITSSKHKKARPPPPPPGQPPVSPAPESSSPTPPVEYTSSPTPPPAQTQGEEATPEPAEEPVKKKYTFRVPPATALPPPIRTASLSEQERPLPGLPQSPVYGHQQQQAPEQPHIFGVPPPFQGGAPPVAPASPTKQQYLPPQTNQNGPRKFAVPPPFQGGGPPAPLQFQGGGPPAPPPRAGMPPPPPPNRGNFPPPPQPPNRASGFPPPPPPPGRTASQTGAPPPPPPPRAARGAPPPPPPPRVQRTGSAHSPSPSAPYIPPNMNQQAPPMPAARQEFQPQPYGAQPQPYGTQPPPPPPSFNQPIPAQNVPPPPPPPPVQQYTQAAPPPPPPPMAPSVTSGGGAPPPPPPPMPPSMAQPATGAGAPPPPPPPPPAMLDSTPSRPEVTGDAGRDALLASIRGSGIGGLRKVDKSQLDKPSVLLQEAKGESPAPSSGAGGGPGGQPPANLADALSAALNKRKGRVAKSDDEDDNDW</sequence>
<feature type="compositionally biased region" description="Low complexity" evidence="2">
    <location>
        <begin position="269"/>
        <end position="284"/>
    </location>
</feature>
<feature type="compositionally biased region" description="Polar residues" evidence="2">
    <location>
        <begin position="377"/>
        <end position="391"/>
    </location>
</feature>
<dbReference type="GO" id="GO:0030479">
    <property type="term" value="C:actin cortical patch"/>
    <property type="evidence" value="ECO:0007669"/>
    <property type="project" value="UniProtKB-ARBA"/>
</dbReference>
<evidence type="ECO:0000259" key="4">
    <source>
        <dbReference type="PROSITE" id="PS51082"/>
    </source>
</evidence>
<proteinExistence type="predicted"/>
<dbReference type="InterPro" id="IPR033927">
    <property type="entry name" value="WASPfam_EVH1"/>
</dbReference>
<dbReference type="SMART" id="SM00461">
    <property type="entry name" value="WH1"/>
    <property type="match status" value="1"/>
</dbReference>
<organism evidence="5 6">
    <name type="scientific">[Candida] subhashii</name>
    <dbReference type="NCBI Taxonomy" id="561895"/>
    <lineage>
        <taxon>Eukaryota</taxon>
        <taxon>Fungi</taxon>
        <taxon>Dikarya</taxon>
        <taxon>Ascomycota</taxon>
        <taxon>Saccharomycotina</taxon>
        <taxon>Pichiomycetes</taxon>
        <taxon>Debaryomycetaceae</taxon>
        <taxon>Spathaspora</taxon>
    </lineage>
</organism>
<dbReference type="FunFam" id="2.30.29.30:FF:000281">
    <property type="entry name" value="Actin associated protein"/>
    <property type="match status" value="1"/>
</dbReference>
<dbReference type="PROSITE" id="PS50229">
    <property type="entry name" value="WH1"/>
    <property type="match status" value="1"/>
</dbReference>
<feature type="domain" description="WH2" evidence="4">
    <location>
        <begin position="635"/>
        <end position="654"/>
    </location>
</feature>
<feature type="compositionally biased region" description="Pro residues" evidence="2">
    <location>
        <begin position="609"/>
        <end position="619"/>
    </location>
</feature>
<dbReference type="InterPro" id="IPR000697">
    <property type="entry name" value="WH1/EVH1_dom"/>
</dbReference>
<feature type="compositionally biased region" description="Pro residues" evidence="2">
    <location>
        <begin position="466"/>
        <end position="487"/>
    </location>
</feature>
<dbReference type="CDD" id="cd01205">
    <property type="entry name" value="EVH1_WASP-like"/>
    <property type="match status" value="1"/>
</dbReference>
<protein>
    <recommendedName>
        <fullName evidence="7">WH1 domain-containing protein</fullName>
    </recommendedName>
</protein>